<dbReference type="Pfam" id="PF01454">
    <property type="entry name" value="MAGE"/>
    <property type="match status" value="1"/>
</dbReference>
<dbReference type="Gene3D" id="1.10.10.1200">
    <property type="entry name" value="MAGE homology domain, winged helix WH1 motif"/>
    <property type="match status" value="1"/>
</dbReference>
<dbReference type="Gene3D" id="1.10.10.1210">
    <property type="entry name" value="MAGE homology domain, winged helix WH2 motif"/>
    <property type="match status" value="1"/>
</dbReference>
<feature type="compositionally biased region" description="Acidic residues" evidence="1">
    <location>
        <begin position="34"/>
        <end position="45"/>
    </location>
</feature>
<dbReference type="EMBL" id="ML977354">
    <property type="protein sequence ID" value="KAF2107475.1"/>
    <property type="molecule type" value="Genomic_DNA"/>
</dbReference>
<keyword evidence="4" id="KW-1185">Reference proteome</keyword>
<dbReference type="GO" id="GO:0005634">
    <property type="term" value="C:nucleus"/>
    <property type="evidence" value="ECO:0007669"/>
    <property type="project" value="TreeGrafter"/>
</dbReference>
<protein>
    <submittedName>
        <fullName evidence="3">MAGE family-domain-containing protein</fullName>
    </submittedName>
</protein>
<reference evidence="3" key="1">
    <citation type="journal article" date="2020" name="Stud. Mycol.">
        <title>101 Dothideomycetes genomes: a test case for predicting lifestyles and emergence of pathogens.</title>
        <authorList>
            <person name="Haridas S."/>
            <person name="Albert R."/>
            <person name="Binder M."/>
            <person name="Bloem J."/>
            <person name="Labutti K."/>
            <person name="Salamov A."/>
            <person name="Andreopoulos B."/>
            <person name="Baker S."/>
            <person name="Barry K."/>
            <person name="Bills G."/>
            <person name="Bluhm B."/>
            <person name="Cannon C."/>
            <person name="Castanera R."/>
            <person name="Culley D."/>
            <person name="Daum C."/>
            <person name="Ezra D."/>
            <person name="Gonzalez J."/>
            <person name="Henrissat B."/>
            <person name="Kuo A."/>
            <person name="Liang C."/>
            <person name="Lipzen A."/>
            <person name="Lutzoni F."/>
            <person name="Magnuson J."/>
            <person name="Mondo S."/>
            <person name="Nolan M."/>
            <person name="Ohm R."/>
            <person name="Pangilinan J."/>
            <person name="Park H.-J."/>
            <person name="Ramirez L."/>
            <person name="Alfaro M."/>
            <person name="Sun H."/>
            <person name="Tritt A."/>
            <person name="Yoshinaga Y."/>
            <person name="Zwiers L.-H."/>
            <person name="Turgeon B."/>
            <person name="Goodwin S."/>
            <person name="Spatafora J."/>
            <person name="Crous P."/>
            <person name="Grigoriev I."/>
        </authorList>
    </citation>
    <scope>NUCLEOTIDE SEQUENCE</scope>
    <source>
        <strain evidence="3">CBS 627.86</strain>
    </source>
</reference>
<sequence>MPPRGRKRRAPAEEDEDEIATSTQTQRGRHEDTPMEDDDDKEESQETGSGSIAQLSKSLVRYALACEYARIPIKRQDVSQKVLGSHSRSFKQVFDAANSHLLDTFGMEMVELPNREKVTTRQKRAAAASESQNKTTSNQWILRNALPDQFRVSGIISPSSAPTSEVESAYVGLYTMIISLIMLAGGQMSEQKLDRYFKRMNIDQSMPVDSTDKALARMIKEGYIVKIKESSGGDEQVDWMVGPRGKVEVGDSGVMELVRTVYGQDAGQELEQKLARSLRIADGGASAQQQAAVNGAAAPSTQGAGRRRGRPRRGQHEDEDEDD</sequence>
<dbReference type="PANTHER" id="PTHR11736">
    <property type="entry name" value="MELANOMA-ASSOCIATED ANTIGEN MAGE ANTIGEN"/>
    <property type="match status" value="1"/>
</dbReference>
<dbReference type="Proteomes" id="UP000799770">
    <property type="component" value="Unassembled WGS sequence"/>
</dbReference>
<organism evidence="3 4">
    <name type="scientific">Lophiotrema nucula</name>
    <dbReference type="NCBI Taxonomy" id="690887"/>
    <lineage>
        <taxon>Eukaryota</taxon>
        <taxon>Fungi</taxon>
        <taxon>Dikarya</taxon>
        <taxon>Ascomycota</taxon>
        <taxon>Pezizomycotina</taxon>
        <taxon>Dothideomycetes</taxon>
        <taxon>Pleosporomycetidae</taxon>
        <taxon>Pleosporales</taxon>
        <taxon>Lophiotremataceae</taxon>
        <taxon>Lophiotrema</taxon>
    </lineage>
</organism>
<evidence type="ECO:0000313" key="4">
    <source>
        <dbReference type="Proteomes" id="UP000799770"/>
    </source>
</evidence>
<dbReference type="InterPro" id="IPR002190">
    <property type="entry name" value="MHD_dom"/>
</dbReference>
<evidence type="ECO:0000259" key="2">
    <source>
        <dbReference type="PROSITE" id="PS50838"/>
    </source>
</evidence>
<gene>
    <name evidence="3" type="ORF">BDV96DRAFT_653816</name>
</gene>
<dbReference type="PANTHER" id="PTHR11736:SF14">
    <property type="entry name" value="NSE3 HOMOLOG, SMC5-SMC6 COMPLEX COMPONENT"/>
    <property type="match status" value="1"/>
</dbReference>
<feature type="region of interest" description="Disordered" evidence="1">
    <location>
        <begin position="283"/>
        <end position="323"/>
    </location>
</feature>
<dbReference type="InterPro" id="IPR041898">
    <property type="entry name" value="MAGE_WH1"/>
</dbReference>
<feature type="domain" description="MAGE" evidence="2">
    <location>
        <begin position="52"/>
        <end position="112"/>
    </location>
</feature>
<dbReference type="InterPro" id="IPR041899">
    <property type="entry name" value="MAGE_WH2"/>
</dbReference>
<dbReference type="SMART" id="SM01373">
    <property type="entry name" value="MAGE"/>
    <property type="match status" value="1"/>
</dbReference>
<dbReference type="GO" id="GO:0006281">
    <property type="term" value="P:DNA repair"/>
    <property type="evidence" value="ECO:0007669"/>
    <property type="project" value="TreeGrafter"/>
</dbReference>
<proteinExistence type="predicted"/>
<name>A0A6A5YK79_9PLEO</name>
<dbReference type="InterPro" id="IPR037445">
    <property type="entry name" value="MAGE"/>
</dbReference>
<evidence type="ECO:0000256" key="1">
    <source>
        <dbReference type="SAM" id="MobiDB-lite"/>
    </source>
</evidence>
<feature type="region of interest" description="Disordered" evidence="1">
    <location>
        <begin position="1"/>
        <end position="52"/>
    </location>
</feature>
<dbReference type="PROSITE" id="PS50838">
    <property type="entry name" value="MAGE"/>
    <property type="match status" value="1"/>
</dbReference>
<feature type="region of interest" description="Disordered" evidence="1">
    <location>
        <begin position="117"/>
        <end position="136"/>
    </location>
</feature>
<dbReference type="OrthoDB" id="205198at2759"/>
<dbReference type="AlphaFoldDB" id="A0A6A5YK79"/>
<accession>A0A6A5YK79</accession>
<evidence type="ECO:0000313" key="3">
    <source>
        <dbReference type="EMBL" id="KAF2107475.1"/>
    </source>
</evidence>
<feature type="compositionally biased region" description="Low complexity" evidence="1">
    <location>
        <begin position="283"/>
        <end position="298"/>
    </location>
</feature>